<evidence type="ECO:0000256" key="1">
    <source>
        <dbReference type="ARBA" id="ARBA00009437"/>
    </source>
</evidence>
<organism evidence="5">
    <name type="scientific">Anaerostipes caccae</name>
    <dbReference type="NCBI Taxonomy" id="105841"/>
    <lineage>
        <taxon>Bacteria</taxon>
        <taxon>Bacillati</taxon>
        <taxon>Bacillota</taxon>
        <taxon>Clostridia</taxon>
        <taxon>Lachnospirales</taxon>
        <taxon>Lachnospiraceae</taxon>
        <taxon>Anaerostipes</taxon>
    </lineage>
</organism>
<evidence type="ECO:0000256" key="4">
    <source>
        <dbReference type="ARBA" id="ARBA00023163"/>
    </source>
</evidence>
<gene>
    <name evidence="5" type="primary">gltC_2</name>
    <name evidence="5" type="ORF">ACLFYP115_01573</name>
</gene>
<dbReference type="GO" id="GO:0032993">
    <property type="term" value="C:protein-DNA complex"/>
    <property type="evidence" value="ECO:0007669"/>
    <property type="project" value="TreeGrafter"/>
</dbReference>
<evidence type="ECO:0000256" key="2">
    <source>
        <dbReference type="ARBA" id="ARBA00023015"/>
    </source>
</evidence>
<dbReference type="PANTHER" id="PTHR30346:SF28">
    <property type="entry name" value="HTH-TYPE TRANSCRIPTIONAL REGULATOR CYNR"/>
    <property type="match status" value="1"/>
</dbReference>
<comment type="similarity">
    <text evidence="1">Belongs to the LysR transcriptional regulatory family.</text>
</comment>
<dbReference type="FunFam" id="1.10.10.10:FF:000001">
    <property type="entry name" value="LysR family transcriptional regulator"/>
    <property type="match status" value="1"/>
</dbReference>
<dbReference type="InterPro" id="IPR036388">
    <property type="entry name" value="WH-like_DNA-bd_sf"/>
</dbReference>
<dbReference type="SUPFAM" id="SSF53850">
    <property type="entry name" value="Periplasmic binding protein-like II"/>
    <property type="match status" value="1"/>
</dbReference>
<dbReference type="AlphaFoldDB" id="A0A6N2TY69"/>
<protein>
    <submittedName>
        <fullName evidence="5">HTH-type transcriptional regulator GltC</fullName>
    </submittedName>
</protein>
<dbReference type="RefSeq" id="WP_156340538.1">
    <property type="nucleotide sequence ID" value="NZ_BAABZP010000001.1"/>
</dbReference>
<accession>A0A6N2TY69</accession>
<dbReference type="EMBL" id="CACRSQ010000003">
    <property type="protein sequence ID" value="VYT08266.1"/>
    <property type="molecule type" value="Genomic_DNA"/>
</dbReference>
<dbReference type="GO" id="GO:0003677">
    <property type="term" value="F:DNA binding"/>
    <property type="evidence" value="ECO:0007669"/>
    <property type="project" value="UniProtKB-KW"/>
</dbReference>
<dbReference type="Pfam" id="PF03466">
    <property type="entry name" value="LysR_substrate"/>
    <property type="match status" value="1"/>
</dbReference>
<dbReference type="PRINTS" id="PR00039">
    <property type="entry name" value="HTHLYSR"/>
</dbReference>
<dbReference type="InterPro" id="IPR036390">
    <property type="entry name" value="WH_DNA-bd_sf"/>
</dbReference>
<dbReference type="InterPro" id="IPR005119">
    <property type="entry name" value="LysR_subst-bd"/>
</dbReference>
<name>A0A6N2TY69_9FIRM</name>
<dbReference type="InterPro" id="IPR000847">
    <property type="entry name" value="LysR_HTH_N"/>
</dbReference>
<dbReference type="Gene3D" id="1.10.10.10">
    <property type="entry name" value="Winged helix-like DNA-binding domain superfamily/Winged helix DNA-binding domain"/>
    <property type="match status" value="1"/>
</dbReference>
<evidence type="ECO:0000313" key="5">
    <source>
        <dbReference type="EMBL" id="VYT08266.1"/>
    </source>
</evidence>
<dbReference type="Pfam" id="PF00126">
    <property type="entry name" value="HTH_1"/>
    <property type="match status" value="1"/>
</dbReference>
<dbReference type="GO" id="GO:0003700">
    <property type="term" value="F:DNA-binding transcription factor activity"/>
    <property type="evidence" value="ECO:0007669"/>
    <property type="project" value="InterPro"/>
</dbReference>
<dbReference type="PROSITE" id="PS50931">
    <property type="entry name" value="HTH_LYSR"/>
    <property type="match status" value="1"/>
</dbReference>
<evidence type="ECO:0000256" key="3">
    <source>
        <dbReference type="ARBA" id="ARBA00023125"/>
    </source>
</evidence>
<keyword evidence="2" id="KW-0805">Transcription regulation</keyword>
<sequence>MNLNQLSYFQKIATLQHYHQAARELNVSQPSLSRSIANLEEELGLPLFRKNGRNIELTKYGKIFLEHVNKILEEVKIAEDKMKALANAKGGHIDLAYVFPLAKSYIPHLVRSFLDSEDSSNITFSMTQEITNKMLRDLKSEKYDVIFGSYVSNEPEIEFVPVINQEMVVITPLEHPLKHKKEVLLEDLLSYPVIGYDRTSGLGQYTNSIYRQNRMEPEIAFETSDENAIAALVAENFGVGFVAHVESLREYDVEILHLSNVKPYHTVYMAYLKNNIMIPAVEKFIGFVKKNNRQKLLIL</sequence>
<reference evidence="5" key="1">
    <citation type="submission" date="2019-11" db="EMBL/GenBank/DDBJ databases">
        <authorList>
            <person name="Feng L."/>
        </authorList>
    </citation>
    <scope>NUCLEOTIDE SEQUENCE</scope>
    <source>
        <strain evidence="5">AcaccaeLFYP115</strain>
    </source>
</reference>
<proteinExistence type="inferred from homology"/>
<dbReference type="Gene3D" id="3.40.190.290">
    <property type="match status" value="1"/>
</dbReference>
<keyword evidence="3" id="KW-0238">DNA-binding</keyword>
<keyword evidence="4" id="KW-0804">Transcription</keyword>
<dbReference type="PANTHER" id="PTHR30346">
    <property type="entry name" value="TRANSCRIPTIONAL DUAL REGULATOR HCAR-RELATED"/>
    <property type="match status" value="1"/>
</dbReference>
<dbReference type="SUPFAM" id="SSF46785">
    <property type="entry name" value="Winged helix' DNA-binding domain"/>
    <property type="match status" value="1"/>
</dbReference>